<feature type="region of interest" description="Disordered" evidence="2">
    <location>
        <begin position="147"/>
        <end position="236"/>
    </location>
</feature>
<feature type="compositionally biased region" description="Basic and acidic residues" evidence="2">
    <location>
        <begin position="147"/>
        <end position="165"/>
    </location>
</feature>
<feature type="compositionally biased region" description="Basic and acidic residues" evidence="2">
    <location>
        <begin position="226"/>
        <end position="235"/>
    </location>
</feature>
<feature type="coiled-coil region" evidence="1">
    <location>
        <begin position="113"/>
        <end position="140"/>
    </location>
</feature>
<accession>A0ABW1A5A5</accession>
<keyword evidence="1" id="KW-0175">Coiled coil</keyword>
<evidence type="ECO:0008006" key="5">
    <source>
        <dbReference type="Google" id="ProtNLM"/>
    </source>
</evidence>
<protein>
    <recommendedName>
        <fullName evidence="5">XRE family transcriptional regulator</fullName>
    </recommendedName>
</protein>
<evidence type="ECO:0000313" key="4">
    <source>
        <dbReference type="Proteomes" id="UP001596074"/>
    </source>
</evidence>
<evidence type="ECO:0000256" key="1">
    <source>
        <dbReference type="SAM" id="Coils"/>
    </source>
</evidence>
<reference evidence="4" key="1">
    <citation type="journal article" date="2019" name="Int. J. Syst. Evol. Microbiol.">
        <title>The Global Catalogue of Microorganisms (GCM) 10K type strain sequencing project: providing services to taxonomists for standard genome sequencing and annotation.</title>
        <authorList>
            <consortium name="The Broad Institute Genomics Platform"/>
            <consortium name="The Broad Institute Genome Sequencing Center for Infectious Disease"/>
            <person name="Wu L."/>
            <person name="Ma J."/>
        </authorList>
    </citation>
    <scope>NUCLEOTIDE SEQUENCE [LARGE SCALE GENOMIC DNA]</scope>
    <source>
        <strain evidence="4">KCTC 42087</strain>
    </source>
</reference>
<dbReference type="RefSeq" id="WP_378285547.1">
    <property type="nucleotide sequence ID" value="NZ_JBHSON010000046.1"/>
</dbReference>
<organism evidence="3 4">
    <name type="scientific">Actinomadura rugatobispora</name>
    <dbReference type="NCBI Taxonomy" id="1994"/>
    <lineage>
        <taxon>Bacteria</taxon>
        <taxon>Bacillati</taxon>
        <taxon>Actinomycetota</taxon>
        <taxon>Actinomycetes</taxon>
        <taxon>Streptosporangiales</taxon>
        <taxon>Thermomonosporaceae</taxon>
        <taxon>Actinomadura</taxon>
    </lineage>
</organism>
<proteinExistence type="predicted"/>
<dbReference type="EMBL" id="JBHSON010000046">
    <property type="protein sequence ID" value="MFC5749822.1"/>
    <property type="molecule type" value="Genomic_DNA"/>
</dbReference>
<keyword evidence="4" id="KW-1185">Reference proteome</keyword>
<name>A0ABW1A5A5_9ACTN</name>
<sequence>MRPPMVEDGTRPDIGELNEAETRARREQLRRHTTGLRARLNLLLASTIQTELDRIAGDDGVEVIASAAAVEPTEVWKILAGDHQLTSGTWKRIERILIMCGPAQKDPARVVTAKELFDRVRDLNREIELLTGRLHDFQRQRRAAEVMALSHDRPRPGRPHPDARPRRPGTPSSSPARCPTCGQDEDAPPPSAIGAPACPDPWCPAEPARSGDEPEPATTPQATPDVHGHNRRPDPLRATSQREFMAMLRAYRIWAGNPSLRQMQDRCAKKLSYTTFRNTLAADTIPAKLTTVETVIKVLGGTAEDLQRWATAWRTFAMEPE</sequence>
<evidence type="ECO:0000313" key="3">
    <source>
        <dbReference type="EMBL" id="MFC5749822.1"/>
    </source>
</evidence>
<gene>
    <name evidence="3" type="ORF">ACFPZN_29705</name>
</gene>
<dbReference type="Proteomes" id="UP001596074">
    <property type="component" value="Unassembled WGS sequence"/>
</dbReference>
<comment type="caution">
    <text evidence="3">The sequence shown here is derived from an EMBL/GenBank/DDBJ whole genome shotgun (WGS) entry which is preliminary data.</text>
</comment>
<evidence type="ECO:0000256" key="2">
    <source>
        <dbReference type="SAM" id="MobiDB-lite"/>
    </source>
</evidence>